<dbReference type="RefSeq" id="WP_114297075.1">
    <property type="nucleotide sequence ID" value="NZ_QPJT01000006.1"/>
</dbReference>
<accession>A0A369B8R9</accession>
<proteinExistence type="predicted"/>
<dbReference type="AlphaFoldDB" id="A0A369B8R9"/>
<protein>
    <submittedName>
        <fullName evidence="1">Uncharacterized protein</fullName>
    </submittedName>
</protein>
<dbReference type="OrthoDB" id="9816036at2"/>
<evidence type="ECO:0000313" key="1">
    <source>
        <dbReference type="EMBL" id="RCX17929.1"/>
    </source>
</evidence>
<gene>
    <name evidence="1" type="ORF">DFR58_10697</name>
</gene>
<keyword evidence="2" id="KW-1185">Reference proteome</keyword>
<name>A0A369B8R9_9FIRM</name>
<reference evidence="1 2" key="1">
    <citation type="submission" date="2018-07" db="EMBL/GenBank/DDBJ databases">
        <title>Genomic Encyclopedia of Type Strains, Phase IV (KMG-IV): sequencing the most valuable type-strain genomes for metagenomic binning, comparative biology and taxonomic classification.</title>
        <authorList>
            <person name="Goeker M."/>
        </authorList>
    </citation>
    <scope>NUCLEOTIDE SEQUENCE [LARGE SCALE GENOMIC DNA]</scope>
    <source>
        <strain evidence="1 2">DSM 27016</strain>
    </source>
</reference>
<comment type="caution">
    <text evidence="1">The sequence shown here is derived from an EMBL/GenBank/DDBJ whole genome shotgun (WGS) entry which is preliminary data.</text>
</comment>
<dbReference type="EMBL" id="QPJT01000006">
    <property type="protein sequence ID" value="RCX17929.1"/>
    <property type="molecule type" value="Genomic_DNA"/>
</dbReference>
<organism evidence="1 2">
    <name type="scientific">Anaerobacterium chartisolvens</name>
    <dbReference type="NCBI Taxonomy" id="1297424"/>
    <lineage>
        <taxon>Bacteria</taxon>
        <taxon>Bacillati</taxon>
        <taxon>Bacillota</taxon>
        <taxon>Clostridia</taxon>
        <taxon>Eubacteriales</taxon>
        <taxon>Oscillospiraceae</taxon>
        <taxon>Anaerobacterium</taxon>
    </lineage>
</organism>
<sequence length="483" mass="55250">MKLNGMLSKVMDNYLCLRGIASIKSLAKISEVNPDIQRDLLEDHKDEMKDFLERGEYAFFPEVVLSMNVGLSDEVEVFEDFAVAVDSADKGFNLKVGNVKVNFKPDENKLIDDRRQLKVAQIAFDENDIKLSRIDGNHRLSAANYLANDILIPFCLIIFPNEEEAKNNSRAIFHNINSKQIPLKLEQNIKIIIESSGVFTDSILEKPQPFGLHYRFTRELLCGNDKIDFGCFPHIKNFVYDNKYSFFTDLFRYLCKECLINNATAVEDVKNELVNVENAINEASIAASYNNSSIVGALAYYKLSDPDKHSRFIRWIAKNHIADAKTISIDDLISIFDKVYDNIPKNVFLARWYPATTDENYQNAQHRFNAIKSVVESLNLRLIDLGTQDGGTFDIRSVMYNEIKECDIFIADLTGCRHNVMVEVGYALKHVETGRMVFYFAPTKEYHKPPFDLDGFKYKPINDSAEIHTIVKPEIESILNDIK</sequence>
<dbReference type="Proteomes" id="UP000253034">
    <property type="component" value="Unassembled WGS sequence"/>
</dbReference>
<evidence type="ECO:0000313" key="2">
    <source>
        <dbReference type="Proteomes" id="UP000253034"/>
    </source>
</evidence>